<protein>
    <submittedName>
        <fullName evidence="2">Uncharacterized protein</fullName>
    </submittedName>
</protein>
<evidence type="ECO:0000256" key="1">
    <source>
        <dbReference type="SAM" id="Phobius"/>
    </source>
</evidence>
<keyword evidence="1" id="KW-0472">Membrane</keyword>
<evidence type="ECO:0000313" key="3">
    <source>
        <dbReference type="Proteomes" id="UP000615796"/>
    </source>
</evidence>
<gene>
    <name evidence="2" type="ORF">H8Q88_21360</name>
</gene>
<feature type="transmembrane region" description="Helical" evidence="1">
    <location>
        <begin position="162"/>
        <end position="185"/>
    </location>
</feature>
<organism evidence="2 3">
    <name type="scientific">Vibrio metschnikovii</name>
    <dbReference type="NCBI Taxonomy" id="28172"/>
    <lineage>
        <taxon>Bacteria</taxon>
        <taxon>Pseudomonadati</taxon>
        <taxon>Pseudomonadota</taxon>
        <taxon>Gammaproteobacteria</taxon>
        <taxon>Vibrionales</taxon>
        <taxon>Vibrionaceae</taxon>
        <taxon>Vibrio</taxon>
    </lineage>
</organism>
<feature type="transmembrane region" description="Helical" evidence="1">
    <location>
        <begin position="6"/>
        <end position="30"/>
    </location>
</feature>
<dbReference type="EMBL" id="JACRUP010000047">
    <property type="protein sequence ID" value="MBC5853419.1"/>
    <property type="molecule type" value="Genomic_DNA"/>
</dbReference>
<dbReference type="Proteomes" id="UP000615796">
    <property type="component" value="Unassembled WGS sequence"/>
</dbReference>
<keyword evidence="3" id="KW-1185">Reference proteome</keyword>
<name>A0A9X0RBN6_VIBME</name>
<evidence type="ECO:0000313" key="2">
    <source>
        <dbReference type="EMBL" id="MBC5853419.1"/>
    </source>
</evidence>
<accession>A0A9X0RBN6</accession>
<reference evidence="2" key="1">
    <citation type="submission" date="2020-08" db="EMBL/GenBank/DDBJ databases">
        <title>Genome Sequencing and Pan-Genome Analysis of Migratory bird Vibrio Strains, Inner Mongolia.</title>
        <authorList>
            <person name="Zheng L."/>
        </authorList>
    </citation>
    <scope>NUCLEOTIDE SEQUENCE</scope>
    <source>
        <strain evidence="2">M13F</strain>
    </source>
</reference>
<sequence>MELPATVFVAGGAIIASLITGLITFTNILISKDQKTSEFRQDWIDRVRDEVSVFISSVADFTTHLVDKKDDQDALDKLYDDNMKLTSEIVRSYNSLRLHLNKVDDKEIVDILGELYEFAAKGEIDFEVKDVTKKENELISLTQDMLKEEWTRVKAGEKTYRFMKWFGLSMIIAPLLVIAMNYQYIATFLAP</sequence>
<keyword evidence="1" id="KW-1133">Transmembrane helix</keyword>
<proteinExistence type="predicted"/>
<dbReference type="AlphaFoldDB" id="A0A9X0RBN6"/>
<comment type="caution">
    <text evidence="2">The sequence shown here is derived from an EMBL/GenBank/DDBJ whole genome shotgun (WGS) entry which is preliminary data.</text>
</comment>
<dbReference type="RefSeq" id="WP_186461392.1">
    <property type="nucleotide sequence ID" value="NZ_JACNMH010000049.1"/>
</dbReference>
<keyword evidence="1" id="KW-0812">Transmembrane</keyword>